<reference evidence="1" key="1">
    <citation type="submission" date="2022-11" db="EMBL/GenBank/DDBJ databases">
        <title>WGS of Natronobacillus azotifigens 24KS-1, an anaerobic diazotrophic haloalkaliphile from soda-rich habitats.</title>
        <authorList>
            <person name="Sorokin D.Y."/>
            <person name="Merkel A.Y."/>
        </authorList>
    </citation>
    <scope>NUCLEOTIDE SEQUENCE</scope>
    <source>
        <strain evidence="1">24KS-1</strain>
    </source>
</reference>
<evidence type="ECO:0000313" key="1">
    <source>
        <dbReference type="EMBL" id="MCZ0701983.1"/>
    </source>
</evidence>
<dbReference type="RefSeq" id="WP_268778750.1">
    <property type="nucleotide sequence ID" value="NZ_JAPRAT010000002.1"/>
</dbReference>
<proteinExistence type="predicted"/>
<dbReference type="EMBL" id="JAPRAT010000002">
    <property type="protein sequence ID" value="MCZ0701983.1"/>
    <property type="molecule type" value="Genomic_DNA"/>
</dbReference>
<accession>A0A9J6R8V3</accession>
<gene>
    <name evidence="1" type="ORF">OWO01_02005</name>
</gene>
<comment type="caution">
    <text evidence="1">The sequence shown here is derived from an EMBL/GenBank/DDBJ whole genome shotgun (WGS) entry which is preliminary data.</text>
</comment>
<evidence type="ECO:0000313" key="2">
    <source>
        <dbReference type="Proteomes" id="UP001084197"/>
    </source>
</evidence>
<dbReference type="Proteomes" id="UP001084197">
    <property type="component" value="Unassembled WGS sequence"/>
</dbReference>
<sequence length="47" mass="5648">MIKVKMHIQTQYKDQLLRADKIYLVPTETAERWQQSKIAEIVSEEEK</sequence>
<keyword evidence="2" id="KW-1185">Reference proteome</keyword>
<dbReference type="AlphaFoldDB" id="A0A9J6R8V3"/>
<name>A0A9J6R8V3_9BACI</name>
<organism evidence="1 2">
    <name type="scientific">Natronobacillus azotifigens</name>
    <dbReference type="NCBI Taxonomy" id="472978"/>
    <lineage>
        <taxon>Bacteria</taxon>
        <taxon>Bacillati</taxon>
        <taxon>Bacillota</taxon>
        <taxon>Bacilli</taxon>
        <taxon>Bacillales</taxon>
        <taxon>Bacillaceae</taxon>
        <taxon>Natronobacillus</taxon>
    </lineage>
</organism>
<protein>
    <submittedName>
        <fullName evidence="1">Uncharacterized protein</fullName>
    </submittedName>
</protein>